<evidence type="ECO:0000256" key="1">
    <source>
        <dbReference type="ARBA" id="ARBA00001913"/>
    </source>
</evidence>
<feature type="transmembrane region" description="Helical" evidence="16">
    <location>
        <begin position="55"/>
        <end position="77"/>
    </location>
</feature>
<dbReference type="Proteomes" id="UP001205105">
    <property type="component" value="Unassembled WGS sequence"/>
</dbReference>
<feature type="compositionally biased region" description="Basic and acidic residues" evidence="15">
    <location>
        <begin position="794"/>
        <end position="816"/>
    </location>
</feature>
<dbReference type="SUPFAM" id="SSF53474">
    <property type="entry name" value="alpha/beta-Hydrolases"/>
    <property type="match status" value="1"/>
</dbReference>
<dbReference type="PANTHER" id="PTHR45792:SF8">
    <property type="entry name" value="DIACYLGLYCEROL LIPASE-ALPHA"/>
    <property type="match status" value="1"/>
</dbReference>
<keyword evidence="19" id="KW-1185">Reference proteome</keyword>
<dbReference type="EMBL" id="JADXDR010000102">
    <property type="protein sequence ID" value="KAI7839370.1"/>
    <property type="molecule type" value="Genomic_DNA"/>
</dbReference>
<comment type="caution">
    <text evidence="18">The sequence shown here is derived from an EMBL/GenBank/DDBJ whole genome shotgun (WGS) entry which is preliminary data.</text>
</comment>
<evidence type="ECO:0000256" key="14">
    <source>
        <dbReference type="ARBA" id="ARBA00026104"/>
    </source>
</evidence>
<dbReference type="EC" id="3.1.1.116" evidence="14"/>
<evidence type="ECO:0000256" key="10">
    <source>
        <dbReference type="ARBA" id="ARBA00022989"/>
    </source>
</evidence>
<evidence type="ECO:0000259" key="17">
    <source>
        <dbReference type="Pfam" id="PF01764"/>
    </source>
</evidence>
<evidence type="ECO:0000313" key="18">
    <source>
        <dbReference type="EMBL" id="KAI7839370.1"/>
    </source>
</evidence>
<proteinExistence type="predicted"/>
<keyword evidence="6" id="KW-0479">Metal-binding</keyword>
<keyword evidence="3" id="KW-1003">Cell membrane</keyword>
<evidence type="ECO:0000256" key="15">
    <source>
        <dbReference type="SAM" id="MobiDB-lite"/>
    </source>
</evidence>
<keyword evidence="7" id="KW-0378">Hydrolase</keyword>
<name>A0AAD5DP63_9CHLO</name>
<accession>A0AAD5DP63</accession>
<dbReference type="PANTHER" id="PTHR45792">
    <property type="entry name" value="DIACYLGLYCEROL LIPASE HOMOLOG-RELATED"/>
    <property type="match status" value="1"/>
</dbReference>
<dbReference type="AlphaFoldDB" id="A0AAD5DP63"/>
<evidence type="ECO:0000256" key="11">
    <source>
        <dbReference type="ARBA" id="ARBA00023098"/>
    </source>
</evidence>
<dbReference type="InterPro" id="IPR002921">
    <property type="entry name" value="Fungal_lipase-type"/>
</dbReference>
<comment type="subcellular location">
    <subcellularLocation>
        <location evidence="2">Cell membrane</location>
        <topology evidence="2">Multi-pass membrane protein</topology>
    </subcellularLocation>
</comment>
<evidence type="ECO:0000256" key="4">
    <source>
        <dbReference type="ARBA" id="ARBA00022553"/>
    </source>
</evidence>
<evidence type="ECO:0000256" key="2">
    <source>
        <dbReference type="ARBA" id="ARBA00004651"/>
    </source>
</evidence>
<gene>
    <name evidence="18" type="ORF">COHA_006895</name>
</gene>
<organism evidence="18 19">
    <name type="scientific">Chlorella ohadii</name>
    <dbReference type="NCBI Taxonomy" id="2649997"/>
    <lineage>
        <taxon>Eukaryota</taxon>
        <taxon>Viridiplantae</taxon>
        <taxon>Chlorophyta</taxon>
        <taxon>core chlorophytes</taxon>
        <taxon>Trebouxiophyceae</taxon>
        <taxon>Chlorellales</taxon>
        <taxon>Chlorellaceae</taxon>
        <taxon>Chlorella clade</taxon>
        <taxon>Chlorella</taxon>
    </lineage>
</organism>
<dbReference type="GO" id="GO:0005886">
    <property type="term" value="C:plasma membrane"/>
    <property type="evidence" value="ECO:0007669"/>
    <property type="project" value="UniProtKB-SubCell"/>
</dbReference>
<dbReference type="GO" id="GO:0016298">
    <property type="term" value="F:lipase activity"/>
    <property type="evidence" value="ECO:0007669"/>
    <property type="project" value="TreeGrafter"/>
</dbReference>
<dbReference type="Gene3D" id="3.40.50.1820">
    <property type="entry name" value="alpha/beta hydrolase"/>
    <property type="match status" value="1"/>
</dbReference>
<evidence type="ECO:0000256" key="5">
    <source>
        <dbReference type="ARBA" id="ARBA00022692"/>
    </source>
</evidence>
<comment type="cofactor">
    <cofactor evidence="1">
        <name>Ca(2+)</name>
        <dbReference type="ChEBI" id="CHEBI:29108"/>
    </cofactor>
</comment>
<protein>
    <recommendedName>
        <fullName evidence="14">sn-1-specific diacylglycerol lipase</fullName>
        <ecNumber evidence="14">3.1.1.116</ecNumber>
    </recommendedName>
</protein>
<evidence type="ECO:0000256" key="7">
    <source>
        <dbReference type="ARBA" id="ARBA00022801"/>
    </source>
</evidence>
<keyword evidence="5 16" id="KW-0812">Transmembrane</keyword>
<keyword evidence="12 16" id="KW-0472">Membrane</keyword>
<dbReference type="InterPro" id="IPR052214">
    <property type="entry name" value="DAG_Lipase-Related"/>
</dbReference>
<sequence length="921" mass="100416">MPALVLFGRRWLIASDDVPLPAAGLAVFHFVWCILLIIWFVSVHGPAECEGAWRYDVGVGGLLAAFVLSLGLEMGMVRHGLRGGPFETRKRRLLPRLIYLDIVSHVCQVAFNGYCTYLVYGVDQPSCEEEKIWNPFEVMQVLVWLTWAFIAAVLALLVLTYNLFPDYSDPKSWEARCNCLATFCCCSTGQARRGSKYTDLSGQAQRLSSRLGNLFAMMLSHIDMSPSDMLLAFSLAMALQRIQRKRLREEQQQRRLDDLLQRNGHDLETGLLGRRQGIGGVGSSSRGAPGELGTDRLESFVPRRPVADDVQLGAGKTPGGPHWQLQAGDSKAGEKGMVDPATIQEAAWAMKFAFASYGMLLYLFTHGPAYGCLQVCCGRNCGLLVGTAHGRKQRKKLDLRLMHNLNREATQQAAGLADRDLLDVRYEGEVPHVLPYFIAADEETKSVVVAIRGSLSLDDVIRDLLFEPASLDDWLAPGKSWDDPPPPLTAATVHTQFAAHAGILEAARATFIDIQASQRGQLEQMHGCCSRRFALSPAGASKWWSFEHRVLHDVLLDPGGRCHGWRLVLSGHSLGAGCAFLLGLYLRQFCPNLKCWAFSPPGGLASGELCAASEDWCTSCVCGKEWIPRLSLKTFGRMRDEMVFAALRCKRPKWLCVTLPSPCGQPWPQPQPAAPLLTRAQLPMEAREALTAYQLSVERNPTIRSFMEIAGDFGPPGRCFHLKPTGQTTRTASRRGPLKLRHGKQRRYRAVWIDGHSIIDEGVLISGRMMADERGGSDGLWREPVKSTAAINDRAGERLTEDVMEGMDERERRQDEDAAPSSGRMSRHGGRSESNSGGNGGRSGSGVGGDSGRDDDSSGGQAGNGSGNGNGGSSGSSNGIGSRSQQGGSRVGGITRPPQQEPGPQRTRLAVPPPPPPADAV</sequence>
<feature type="compositionally biased region" description="Gly residues" evidence="15">
    <location>
        <begin position="860"/>
        <end position="874"/>
    </location>
</feature>
<dbReference type="GO" id="GO:0046872">
    <property type="term" value="F:metal ion binding"/>
    <property type="evidence" value="ECO:0007669"/>
    <property type="project" value="UniProtKB-KW"/>
</dbReference>
<evidence type="ECO:0000256" key="6">
    <source>
        <dbReference type="ARBA" id="ARBA00022723"/>
    </source>
</evidence>
<feature type="compositionally biased region" description="Basic and acidic residues" evidence="15">
    <location>
        <begin position="773"/>
        <end position="785"/>
    </location>
</feature>
<comment type="catalytic activity">
    <reaction evidence="13">
        <text>a 1,2-diacyl-sn-glycerol + H2O = a 2-acylglycerol + a fatty acid + H(+)</text>
        <dbReference type="Rhea" id="RHEA:33275"/>
        <dbReference type="ChEBI" id="CHEBI:15377"/>
        <dbReference type="ChEBI" id="CHEBI:15378"/>
        <dbReference type="ChEBI" id="CHEBI:17389"/>
        <dbReference type="ChEBI" id="CHEBI:17815"/>
        <dbReference type="ChEBI" id="CHEBI:28868"/>
        <dbReference type="EC" id="3.1.1.116"/>
    </reaction>
    <physiologicalReaction direction="left-to-right" evidence="13">
        <dbReference type="Rhea" id="RHEA:33276"/>
    </physiologicalReaction>
</comment>
<feature type="compositionally biased region" description="Gly residues" evidence="15">
    <location>
        <begin position="837"/>
        <end position="850"/>
    </location>
</feature>
<reference evidence="18" key="1">
    <citation type="submission" date="2020-11" db="EMBL/GenBank/DDBJ databases">
        <title>Chlorella ohadii genome sequencing and assembly.</title>
        <authorList>
            <person name="Murik O."/>
            <person name="Treves H."/>
            <person name="Kedem I."/>
            <person name="Shotland Y."/>
            <person name="Kaplan A."/>
        </authorList>
    </citation>
    <scope>NUCLEOTIDE SEQUENCE</scope>
    <source>
        <strain evidence="18">1</strain>
    </source>
</reference>
<dbReference type="InterPro" id="IPR029058">
    <property type="entry name" value="AB_hydrolase_fold"/>
</dbReference>
<feature type="domain" description="Fungal lipase-type" evidence="17">
    <location>
        <begin position="448"/>
        <end position="601"/>
    </location>
</feature>
<evidence type="ECO:0000256" key="9">
    <source>
        <dbReference type="ARBA" id="ARBA00022963"/>
    </source>
</evidence>
<evidence type="ECO:0000256" key="12">
    <source>
        <dbReference type="ARBA" id="ARBA00023136"/>
    </source>
</evidence>
<evidence type="ECO:0000256" key="16">
    <source>
        <dbReference type="SAM" id="Phobius"/>
    </source>
</evidence>
<evidence type="ECO:0000313" key="19">
    <source>
        <dbReference type="Proteomes" id="UP001205105"/>
    </source>
</evidence>
<keyword evidence="10 16" id="KW-1133">Transmembrane helix</keyword>
<dbReference type="GO" id="GO:0016042">
    <property type="term" value="P:lipid catabolic process"/>
    <property type="evidence" value="ECO:0007669"/>
    <property type="project" value="UniProtKB-KW"/>
</dbReference>
<keyword evidence="4" id="KW-0597">Phosphoprotein</keyword>
<feature type="transmembrane region" description="Helical" evidence="16">
    <location>
        <begin position="20"/>
        <end position="43"/>
    </location>
</feature>
<feature type="transmembrane region" description="Helical" evidence="16">
    <location>
        <begin position="141"/>
        <end position="164"/>
    </location>
</feature>
<feature type="compositionally biased region" description="Low complexity" evidence="15">
    <location>
        <begin position="875"/>
        <end position="888"/>
    </location>
</feature>
<keyword evidence="11" id="KW-0443">Lipid metabolism</keyword>
<evidence type="ECO:0000256" key="8">
    <source>
        <dbReference type="ARBA" id="ARBA00022837"/>
    </source>
</evidence>
<evidence type="ECO:0000256" key="3">
    <source>
        <dbReference type="ARBA" id="ARBA00022475"/>
    </source>
</evidence>
<keyword evidence="8" id="KW-0106">Calcium</keyword>
<keyword evidence="9" id="KW-0442">Lipid degradation</keyword>
<evidence type="ECO:0000256" key="13">
    <source>
        <dbReference type="ARBA" id="ARBA00024531"/>
    </source>
</evidence>
<feature type="region of interest" description="Disordered" evidence="15">
    <location>
        <begin position="773"/>
        <end position="921"/>
    </location>
</feature>
<dbReference type="Pfam" id="PF01764">
    <property type="entry name" value="Lipase_3"/>
    <property type="match status" value="1"/>
</dbReference>
<dbReference type="CDD" id="cd00519">
    <property type="entry name" value="Lipase_3"/>
    <property type="match status" value="1"/>
</dbReference>
<feature type="compositionally biased region" description="Pro residues" evidence="15">
    <location>
        <begin position="911"/>
        <end position="921"/>
    </location>
</feature>